<dbReference type="AlphaFoldDB" id="A0A2P7EBG8"/>
<accession>A0A2P7EBG8</accession>
<sequence length="64" mass="7524">MRPIYDAQFRGEIRKRMSPPSRETVTEISRATGISRQTLYSWRHLWKREGELVPASSSSAEEWD</sequence>
<dbReference type="InterPro" id="IPR009057">
    <property type="entry name" value="Homeodomain-like_sf"/>
</dbReference>
<protein>
    <submittedName>
        <fullName evidence="2">Transposase</fullName>
    </submittedName>
</protein>
<comment type="caution">
    <text evidence="2">The sequence shown here is derived from an EMBL/GenBank/DDBJ whole genome shotgun (WGS) entry which is preliminary data.</text>
</comment>
<dbReference type="EMBL" id="PXVC01000101">
    <property type="protein sequence ID" value="PSI00576.1"/>
    <property type="molecule type" value="Genomic_DNA"/>
</dbReference>
<proteinExistence type="predicted"/>
<evidence type="ECO:0000313" key="2">
    <source>
        <dbReference type="EMBL" id="PSI00576.1"/>
    </source>
</evidence>
<keyword evidence="3" id="KW-1185">Reference proteome</keyword>
<dbReference type="SUPFAM" id="SSF46689">
    <property type="entry name" value="Homeodomain-like"/>
    <property type="match status" value="1"/>
</dbReference>
<gene>
    <name evidence="2" type="ORF">C7K08_12455</name>
</gene>
<dbReference type="STRING" id="1910958.BTM30_02730"/>
<feature type="domain" description="Insertion element IS150 protein InsJ-like helix-turn-helix" evidence="1">
    <location>
        <begin position="22"/>
        <end position="55"/>
    </location>
</feature>
<feature type="non-terminal residue" evidence="2">
    <location>
        <position position="64"/>
    </location>
</feature>
<dbReference type="RefSeq" id="WP_133165261.1">
    <property type="nucleotide sequence ID" value="NZ_PXVC01000101.1"/>
</dbReference>
<organism evidence="2 3">
    <name type="scientific">Synechococcus lacustris str. Tous</name>
    <dbReference type="NCBI Taxonomy" id="1910958"/>
    <lineage>
        <taxon>Bacteria</taxon>
        <taxon>Bacillati</taxon>
        <taxon>Cyanobacteriota</taxon>
        <taxon>Cyanophyceae</taxon>
        <taxon>Synechococcales</taxon>
        <taxon>Synechococcaceae</taxon>
        <taxon>Synechococcus</taxon>
    </lineage>
</organism>
<evidence type="ECO:0000259" key="1">
    <source>
        <dbReference type="Pfam" id="PF13518"/>
    </source>
</evidence>
<name>A0A2P7EBG8_9SYNE</name>
<dbReference type="Pfam" id="PF13518">
    <property type="entry name" value="HTH_28"/>
    <property type="match status" value="1"/>
</dbReference>
<evidence type="ECO:0000313" key="3">
    <source>
        <dbReference type="Proteomes" id="UP000240206"/>
    </source>
</evidence>
<dbReference type="Proteomes" id="UP000240206">
    <property type="component" value="Unassembled WGS sequence"/>
</dbReference>
<dbReference type="InterPro" id="IPR055247">
    <property type="entry name" value="InsJ-like_HTH"/>
</dbReference>
<reference evidence="3" key="1">
    <citation type="submission" date="2018-03" db="EMBL/GenBank/DDBJ databases">
        <title>Ecological and genomic features of two cosmopolitan and abundant freshwater picocyanobacteria.</title>
        <authorList>
            <person name="Cabello-Yeves P.J."/>
            <person name="Picazo A."/>
            <person name="Camacho A."/>
            <person name="Callieri C."/>
            <person name="Rosselli R."/>
            <person name="Roda-Garcia J."/>
            <person name="Coutinho F.H."/>
            <person name="Rodriguez-Valera F."/>
        </authorList>
    </citation>
    <scope>NUCLEOTIDE SEQUENCE [LARGE SCALE GENOMIC DNA]</scope>
    <source>
        <strain evidence="3">Tous</strain>
    </source>
</reference>